<dbReference type="Pfam" id="PF02361">
    <property type="entry name" value="CbiQ"/>
    <property type="match status" value="1"/>
</dbReference>
<dbReference type="CDD" id="cd16914">
    <property type="entry name" value="EcfT"/>
    <property type="match status" value="1"/>
</dbReference>
<comment type="caution">
    <text evidence="7">The sequence shown here is derived from an EMBL/GenBank/DDBJ whole genome shotgun (WGS) entry which is preliminary data.</text>
</comment>
<name>A0A7X2NJS5_9CLOT</name>
<reference evidence="7 8" key="1">
    <citation type="submission" date="2019-08" db="EMBL/GenBank/DDBJ databases">
        <title>In-depth cultivation of the pig gut microbiome towards novel bacterial diversity and tailored functional studies.</title>
        <authorList>
            <person name="Wylensek D."/>
            <person name="Hitch T.C.A."/>
            <person name="Clavel T."/>
        </authorList>
    </citation>
    <scope>NUCLEOTIDE SEQUENCE [LARGE SCALE GENOMIC DNA]</scope>
    <source>
        <strain evidence="7 8">WCA-389-WT-23D1</strain>
    </source>
</reference>
<gene>
    <name evidence="7" type="ORF">FYJ39_06250</name>
</gene>
<keyword evidence="5 6" id="KW-0472">Membrane</keyword>
<dbReference type="PANTHER" id="PTHR34857">
    <property type="entry name" value="SLL0384 PROTEIN"/>
    <property type="match status" value="1"/>
</dbReference>
<feature type="transmembrane region" description="Helical" evidence="6">
    <location>
        <begin position="81"/>
        <end position="100"/>
    </location>
</feature>
<evidence type="ECO:0000256" key="1">
    <source>
        <dbReference type="ARBA" id="ARBA00004141"/>
    </source>
</evidence>
<sequence>MQRENLAVPVKLFALLCAISGITLTAGTMLSFVLVITAFLHLVVQKNWKLLRSFGVFYLVLAVLLYLIRYQGLHMVLFSEFYVLMFWSLSVVFIVGWDLITTPPGELSAFMSRIHMPTAVILGLLVMFRFFPTMKAELKSVWRSMRNRGLTALNQFLFHPAATCEYVLVPMLLRCLQVADQLSVSAVARGAETPGRRGSYYEKKMTAKDWTCLILWPIATVTFLCLGGVRI</sequence>
<evidence type="ECO:0000256" key="3">
    <source>
        <dbReference type="ARBA" id="ARBA00022692"/>
    </source>
</evidence>
<dbReference type="AlphaFoldDB" id="A0A7X2NJS5"/>
<evidence type="ECO:0000256" key="4">
    <source>
        <dbReference type="ARBA" id="ARBA00022989"/>
    </source>
</evidence>
<comment type="subcellular location">
    <subcellularLocation>
        <location evidence="1">Membrane</location>
        <topology evidence="1">Multi-pass membrane protein</topology>
    </subcellularLocation>
</comment>
<feature type="transmembrane region" description="Helical" evidence="6">
    <location>
        <begin position="12"/>
        <end position="44"/>
    </location>
</feature>
<evidence type="ECO:0000256" key="2">
    <source>
        <dbReference type="ARBA" id="ARBA00022475"/>
    </source>
</evidence>
<keyword evidence="2" id="KW-1003">Cell membrane</keyword>
<dbReference type="GO" id="GO:0005886">
    <property type="term" value="C:plasma membrane"/>
    <property type="evidence" value="ECO:0007669"/>
    <property type="project" value="UniProtKB-ARBA"/>
</dbReference>
<keyword evidence="3 6" id="KW-0812">Transmembrane</keyword>
<protein>
    <submittedName>
        <fullName evidence="7">Energy-coupling factor transporter transmembrane protein EcfT</fullName>
    </submittedName>
</protein>
<evidence type="ECO:0000313" key="7">
    <source>
        <dbReference type="EMBL" id="MSS36179.1"/>
    </source>
</evidence>
<dbReference type="EMBL" id="VUMD01000004">
    <property type="protein sequence ID" value="MSS36179.1"/>
    <property type="molecule type" value="Genomic_DNA"/>
</dbReference>
<keyword evidence="4 6" id="KW-1133">Transmembrane helix</keyword>
<dbReference type="RefSeq" id="WP_154471663.1">
    <property type="nucleotide sequence ID" value="NZ_VUMD01000004.1"/>
</dbReference>
<evidence type="ECO:0000256" key="6">
    <source>
        <dbReference type="SAM" id="Phobius"/>
    </source>
</evidence>
<keyword evidence="8" id="KW-1185">Reference proteome</keyword>
<dbReference type="InterPro" id="IPR051611">
    <property type="entry name" value="ECF_transporter_component"/>
</dbReference>
<feature type="transmembrane region" description="Helical" evidence="6">
    <location>
        <begin position="112"/>
        <end position="131"/>
    </location>
</feature>
<evidence type="ECO:0000256" key="5">
    <source>
        <dbReference type="ARBA" id="ARBA00023136"/>
    </source>
</evidence>
<evidence type="ECO:0000313" key="8">
    <source>
        <dbReference type="Proteomes" id="UP000429958"/>
    </source>
</evidence>
<dbReference type="PANTHER" id="PTHR34857:SF2">
    <property type="entry name" value="SLL0384 PROTEIN"/>
    <property type="match status" value="1"/>
</dbReference>
<accession>A0A7X2NJS5</accession>
<dbReference type="InterPro" id="IPR003339">
    <property type="entry name" value="ABC/ECF_trnsptr_transmembrane"/>
</dbReference>
<dbReference type="Proteomes" id="UP000429958">
    <property type="component" value="Unassembled WGS sequence"/>
</dbReference>
<organism evidence="7 8">
    <name type="scientific">Clostridium porci</name>
    <dbReference type="NCBI Taxonomy" id="2605778"/>
    <lineage>
        <taxon>Bacteria</taxon>
        <taxon>Bacillati</taxon>
        <taxon>Bacillota</taxon>
        <taxon>Clostridia</taxon>
        <taxon>Eubacteriales</taxon>
        <taxon>Clostridiaceae</taxon>
        <taxon>Clostridium</taxon>
    </lineage>
</organism>
<feature type="transmembrane region" description="Helical" evidence="6">
    <location>
        <begin position="50"/>
        <end position="69"/>
    </location>
</feature>
<feature type="transmembrane region" description="Helical" evidence="6">
    <location>
        <begin position="210"/>
        <end position="229"/>
    </location>
</feature>
<proteinExistence type="predicted"/>